<evidence type="ECO:0000313" key="1">
    <source>
        <dbReference type="EMBL" id="MBW95650.1"/>
    </source>
</evidence>
<accession>A0A2P2JQC2</accession>
<proteinExistence type="predicted"/>
<sequence>MCHIDLEYGTIPGQYRSSKRHHLQGTWKGAILPLLIPSLYPFTRTKGTIIFCKPVTLLGTFTLSSSAPVILNVSCKAVPCLICGWKTKISRCSRKLYLWFLFRDFHITRLFFFSCFVAFPSRRRNSITVIFSRSRISFCTFFRSSRTTISFYFRDSF</sequence>
<protein>
    <submittedName>
        <fullName evidence="1">Uncharacterized protein MANES_02G149600</fullName>
    </submittedName>
</protein>
<organism evidence="1">
    <name type="scientific">Rhizophora mucronata</name>
    <name type="common">Asiatic mangrove</name>
    <dbReference type="NCBI Taxonomy" id="61149"/>
    <lineage>
        <taxon>Eukaryota</taxon>
        <taxon>Viridiplantae</taxon>
        <taxon>Streptophyta</taxon>
        <taxon>Embryophyta</taxon>
        <taxon>Tracheophyta</taxon>
        <taxon>Spermatophyta</taxon>
        <taxon>Magnoliopsida</taxon>
        <taxon>eudicotyledons</taxon>
        <taxon>Gunneridae</taxon>
        <taxon>Pentapetalae</taxon>
        <taxon>rosids</taxon>
        <taxon>fabids</taxon>
        <taxon>Malpighiales</taxon>
        <taxon>Rhizophoraceae</taxon>
        <taxon>Rhizophora</taxon>
    </lineage>
</organism>
<name>A0A2P2JQC2_RHIMU</name>
<dbReference type="AlphaFoldDB" id="A0A2P2JQC2"/>
<reference evidence="1" key="1">
    <citation type="submission" date="2018-02" db="EMBL/GenBank/DDBJ databases">
        <title>Rhizophora mucronata_Transcriptome.</title>
        <authorList>
            <person name="Meera S.P."/>
            <person name="Sreeshan A."/>
            <person name="Augustine A."/>
        </authorList>
    </citation>
    <scope>NUCLEOTIDE SEQUENCE</scope>
    <source>
        <tissue evidence="1">Leaf</tissue>
    </source>
</reference>
<dbReference type="EMBL" id="GGEC01015167">
    <property type="protein sequence ID" value="MBW95650.1"/>
    <property type="molecule type" value="Transcribed_RNA"/>
</dbReference>